<gene>
    <name evidence="2" type="ORF">UFOPK2602_00741</name>
    <name evidence="3" type="ORF">UFOPK2806_01025</name>
    <name evidence="4" type="ORF">UFOPK3417_00743</name>
    <name evidence="5" type="ORF">UFOPK4306_00007</name>
</gene>
<dbReference type="Gene3D" id="3.40.50.12780">
    <property type="entry name" value="N-terminal domain of ligase-like"/>
    <property type="match status" value="1"/>
</dbReference>
<dbReference type="InterPro" id="IPR000873">
    <property type="entry name" value="AMP-dep_synth/lig_dom"/>
</dbReference>
<evidence type="ECO:0000313" key="5">
    <source>
        <dbReference type="EMBL" id="CAB5050612.1"/>
    </source>
</evidence>
<protein>
    <submittedName>
        <fullName evidence="2">Unannotated protein</fullName>
    </submittedName>
</protein>
<dbReference type="InterPro" id="IPR045851">
    <property type="entry name" value="AMP-bd_C_sf"/>
</dbReference>
<accession>A0A6J6Q774</accession>
<dbReference type="PROSITE" id="PS50075">
    <property type="entry name" value="CARRIER"/>
    <property type="match status" value="1"/>
</dbReference>
<dbReference type="Gene3D" id="3.40.50.1820">
    <property type="entry name" value="alpha/beta hydrolase"/>
    <property type="match status" value="1"/>
</dbReference>
<evidence type="ECO:0000313" key="2">
    <source>
        <dbReference type="EMBL" id="CAB4703814.1"/>
    </source>
</evidence>
<sequence>MSEPAVPALKSESSHELALDDLTGPLVIQRLLRYAKQQPDAPAVCDLVDTWTFAELMGRAAAVARQISEGGASGPIVLLVDRGVDSVAGVLGVLWAGSMLIPVDASEPTDRILEVAGRCGTTRVVDATARPRSLITGLHVEPITRDTIGLSHWPEPTMRRSDTPMLVLFTSGSTGRAKGVLRTLDDLNELVILGERSQKLYFPCRTAVFMPINWLGGLNAGVFGLSSGRFTVFVDPTESSTNDLLARLTRLGVEQLMMPASLLRAISTNRGSGSASSTVRRLVTMGDALYWADVEAAAACFGPDVSVTTMYGATEGNGMFGINTVSTTGPFGIGLLPIGCPAPTLTVRLDFDNVTDEQREAAIGELIFRDALSAGYLDDAELNERRFGIDLDGVRIWRSGDLVQVDAEGVIHLRGRIDDMVKINGKLVEPAEPERVLRSIPGVVNVVVLPRRLPSGHHQLVAHVEADPALSDSDLRTALHHELPAHLVPGLLVRHSVLPLTDRGKVDREALATALPPRGLGATPGQDDDRLVQAVLSIARLVLDVADVEADESLFDLGMDSLGAIEFAALVNEAGEGHLEANDLAAANTCRLIAAHMREQRSRRTPRSTVFNEGGKNRAFFFVAGGGGFPLSYRALAIELGAEQPLVVLEQRGLRSHSWPDRTIASAARRHLREVRRIQPQGPYLLGGHSYGGVVAHHAALLLAGSGEEVALVVLDSVRSLRPEDFVPEVIRLRQSPTPVHALKWLKWRGVTVWRRTAGLRAPLGSVDRFTVFYRWALHALTRHHVAPIAVPVLYVCAETGNPHEWDDHPNMSLALVGGDHLTMLQPPHVSDVAEVVRSFLSGP</sequence>
<dbReference type="SUPFAM" id="SSF56801">
    <property type="entry name" value="Acetyl-CoA synthetase-like"/>
    <property type="match status" value="1"/>
</dbReference>
<dbReference type="GO" id="GO:0031177">
    <property type="term" value="F:phosphopantetheine binding"/>
    <property type="evidence" value="ECO:0007669"/>
    <property type="project" value="TreeGrafter"/>
</dbReference>
<evidence type="ECO:0000313" key="4">
    <source>
        <dbReference type="EMBL" id="CAB4870998.1"/>
    </source>
</evidence>
<proteinExistence type="predicted"/>
<dbReference type="PANTHER" id="PTHR45527">
    <property type="entry name" value="NONRIBOSOMAL PEPTIDE SYNTHETASE"/>
    <property type="match status" value="1"/>
</dbReference>
<dbReference type="InterPro" id="IPR036736">
    <property type="entry name" value="ACP-like_sf"/>
</dbReference>
<dbReference type="InterPro" id="IPR029058">
    <property type="entry name" value="AB_hydrolase_fold"/>
</dbReference>
<dbReference type="Pfam" id="PF00975">
    <property type="entry name" value="Thioesterase"/>
    <property type="match status" value="1"/>
</dbReference>
<dbReference type="GO" id="GO:0043041">
    <property type="term" value="P:amino acid activation for nonribosomal peptide biosynthetic process"/>
    <property type="evidence" value="ECO:0007669"/>
    <property type="project" value="TreeGrafter"/>
</dbReference>
<dbReference type="EMBL" id="CAFBLR010000055">
    <property type="protein sequence ID" value="CAB4870998.1"/>
    <property type="molecule type" value="Genomic_DNA"/>
</dbReference>
<dbReference type="GO" id="GO:0044550">
    <property type="term" value="P:secondary metabolite biosynthetic process"/>
    <property type="evidence" value="ECO:0007669"/>
    <property type="project" value="TreeGrafter"/>
</dbReference>
<dbReference type="SUPFAM" id="SSF53474">
    <property type="entry name" value="alpha/beta-Hydrolases"/>
    <property type="match status" value="1"/>
</dbReference>
<dbReference type="InterPro" id="IPR020802">
    <property type="entry name" value="TesA-like"/>
</dbReference>
<dbReference type="Pfam" id="PF00550">
    <property type="entry name" value="PP-binding"/>
    <property type="match status" value="1"/>
</dbReference>
<dbReference type="EMBL" id="CAEZXX010000039">
    <property type="protein sequence ID" value="CAB4703814.1"/>
    <property type="molecule type" value="Genomic_DNA"/>
</dbReference>
<dbReference type="InterPro" id="IPR042099">
    <property type="entry name" value="ANL_N_sf"/>
</dbReference>
<evidence type="ECO:0000313" key="3">
    <source>
        <dbReference type="EMBL" id="CAB4751147.1"/>
    </source>
</evidence>
<dbReference type="SUPFAM" id="SSF47336">
    <property type="entry name" value="ACP-like"/>
    <property type="match status" value="1"/>
</dbReference>
<dbReference type="InterPro" id="IPR009081">
    <property type="entry name" value="PP-bd_ACP"/>
</dbReference>
<dbReference type="Gene3D" id="3.30.300.30">
    <property type="match status" value="1"/>
</dbReference>
<organism evidence="2">
    <name type="scientific">freshwater metagenome</name>
    <dbReference type="NCBI Taxonomy" id="449393"/>
    <lineage>
        <taxon>unclassified sequences</taxon>
        <taxon>metagenomes</taxon>
        <taxon>ecological metagenomes</taxon>
    </lineage>
</organism>
<dbReference type="InterPro" id="IPR020845">
    <property type="entry name" value="AMP-binding_CS"/>
</dbReference>
<dbReference type="InterPro" id="IPR001031">
    <property type="entry name" value="Thioesterase"/>
</dbReference>
<dbReference type="PANTHER" id="PTHR45527:SF1">
    <property type="entry name" value="FATTY ACID SYNTHASE"/>
    <property type="match status" value="1"/>
</dbReference>
<dbReference type="EMBL" id="CAEZYY010000010">
    <property type="protein sequence ID" value="CAB4751147.1"/>
    <property type="molecule type" value="Genomic_DNA"/>
</dbReference>
<dbReference type="AlphaFoldDB" id="A0A6J6Q774"/>
<evidence type="ECO:0000259" key="1">
    <source>
        <dbReference type="PROSITE" id="PS50075"/>
    </source>
</evidence>
<dbReference type="PROSITE" id="PS00455">
    <property type="entry name" value="AMP_BINDING"/>
    <property type="match status" value="1"/>
</dbReference>
<dbReference type="Pfam" id="PF00501">
    <property type="entry name" value="AMP-binding"/>
    <property type="match status" value="1"/>
</dbReference>
<name>A0A6J6Q774_9ZZZZ</name>
<feature type="domain" description="Carrier" evidence="1">
    <location>
        <begin position="526"/>
        <end position="601"/>
    </location>
</feature>
<reference evidence="2" key="1">
    <citation type="submission" date="2020-05" db="EMBL/GenBank/DDBJ databases">
        <authorList>
            <person name="Chiriac C."/>
            <person name="Salcher M."/>
            <person name="Ghai R."/>
            <person name="Kavagutti S V."/>
        </authorList>
    </citation>
    <scope>NUCLEOTIDE SEQUENCE</scope>
</reference>
<dbReference type="EMBL" id="CAFBQP010000001">
    <property type="protein sequence ID" value="CAB5050612.1"/>
    <property type="molecule type" value="Genomic_DNA"/>
</dbReference>
<dbReference type="GO" id="GO:0005737">
    <property type="term" value="C:cytoplasm"/>
    <property type="evidence" value="ECO:0007669"/>
    <property type="project" value="TreeGrafter"/>
</dbReference>
<dbReference type="SMART" id="SM00824">
    <property type="entry name" value="PKS_TE"/>
    <property type="match status" value="1"/>
</dbReference>
<dbReference type="Gene3D" id="1.10.1200.10">
    <property type="entry name" value="ACP-like"/>
    <property type="match status" value="1"/>
</dbReference>